<evidence type="ECO:0000256" key="6">
    <source>
        <dbReference type="SAM" id="Phobius"/>
    </source>
</evidence>
<feature type="transmembrane region" description="Helical" evidence="6">
    <location>
        <begin position="342"/>
        <end position="363"/>
    </location>
</feature>
<dbReference type="PROSITE" id="PS00108">
    <property type="entry name" value="PROTEIN_KINASE_ST"/>
    <property type="match status" value="1"/>
</dbReference>
<dbReference type="SMART" id="SM00220">
    <property type="entry name" value="S_TKc"/>
    <property type="match status" value="1"/>
</dbReference>
<name>A0A5C6D4T5_9BACT</name>
<feature type="domain" description="Protein kinase" evidence="7">
    <location>
        <begin position="52"/>
        <end position="310"/>
    </location>
</feature>
<dbReference type="InterPro" id="IPR000719">
    <property type="entry name" value="Prot_kinase_dom"/>
</dbReference>
<dbReference type="InterPro" id="IPR008271">
    <property type="entry name" value="Ser/Thr_kinase_AS"/>
</dbReference>
<feature type="transmembrane region" description="Helical" evidence="6">
    <location>
        <begin position="369"/>
        <end position="386"/>
    </location>
</feature>
<accession>A0A5C6D4T5</accession>
<gene>
    <name evidence="8" type="primary">pknB_34</name>
    <name evidence="8" type="ORF">Poly41_60230</name>
</gene>
<dbReference type="Gene3D" id="1.10.510.10">
    <property type="entry name" value="Transferase(Phosphotransferase) domain 1"/>
    <property type="match status" value="1"/>
</dbReference>
<evidence type="ECO:0000256" key="3">
    <source>
        <dbReference type="ARBA" id="ARBA00022777"/>
    </source>
</evidence>
<evidence type="ECO:0000256" key="4">
    <source>
        <dbReference type="ARBA" id="ARBA00022840"/>
    </source>
</evidence>
<dbReference type="Proteomes" id="UP000319143">
    <property type="component" value="Unassembled WGS sequence"/>
</dbReference>
<evidence type="ECO:0000313" key="8">
    <source>
        <dbReference type="EMBL" id="TWU31788.1"/>
    </source>
</evidence>
<dbReference type="PANTHER" id="PTHR43289">
    <property type="entry name" value="MITOGEN-ACTIVATED PROTEIN KINASE KINASE KINASE 20-RELATED"/>
    <property type="match status" value="1"/>
</dbReference>
<keyword evidence="4 5" id="KW-0067">ATP-binding</keyword>
<dbReference type="CDD" id="cd14014">
    <property type="entry name" value="STKc_PknB_like"/>
    <property type="match status" value="1"/>
</dbReference>
<keyword evidence="6" id="KW-0812">Transmembrane</keyword>
<feature type="binding site" evidence="5">
    <location>
        <position position="81"/>
    </location>
    <ligand>
        <name>ATP</name>
        <dbReference type="ChEBI" id="CHEBI:30616"/>
    </ligand>
</feature>
<dbReference type="SUPFAM" id="SSF56112">
    <property type="entry name" value="Protein kinase-like (PK-like)"/>
    <property type="match status" value="1"/>
</dbReference>
<evidence type="ECO:0000259" key="7">
    <source>
        <dbReference type="PROSITE" id="PS50011"/>
    </source>
</evidence>
<keyword evidence="9" id="KW-1185">Reference proteome</keyword>
<keyword evidence="2 5" id="KW-0547">Nucleotide-binding</keyword>
<dbReference type="AlphaFoldDB" id="A0A5C6D4T5"/>
<comment type="caution">
    <text evidence="8">The sequence shown here is derived from an EMBL/GenBank/DDBJ whole genome shotgun (WGS) entry which is preliminary data.</text>
</comment>
<sequence>MDSICPQCLVRNAQKQSSADADLAATQEHLGSSRARFDVPSAEQLDALLPGIQVAELIGHGGMGAVYRGRQINLDRDVAIKILPREIQSSGQLGERFQREAQTLAKLHHPNIVSVFDFGNIEGLYYFVMEYVDGVTLRETIQSGSVTPDAALKMIPVICDALQFAHSLGVVHRDIKPENILIDHRGQIKIADFGLAKLVHRDEDAAEQLELTGTQQVMGTAKYMAPEQMTTSKTVDHRADIYSLGVVFYELLTGETPIGWFQPPSKKVAVDVRLDEVVLRTLESEPERRYQQVSEVKTAIENLSSSTPFGATLDNASKSKNGGFGSVQLHKLLDVTESHYRWLHSLSTIFGLGVLPVLGFVLYRTISPIVGWAVLVAAIATVVYSIRIKRHQVFDAEYKGHTIRLDNSGTFAEKLYLDDGLVRTGGFGSKMEFRFPIKAGEGTGDEIIVWLDAGFSTIRCRIEVESKPA</sequence>
<dbReference type="EC" id="2.7.11.1" evidence="8"/>
<evidence type="ECO:0000256" key="5">
    <source>
        <dbReference type="PROSITE-ProRule" id="PRU10141"/>
    </source>
</evidence>
<keyword evidence="1 8" id="KW-0808">Transferase</keyword>
<evidence type="ECO:0000256" key="2">
    <source>
        <dbReference type="ARBA" id="ARBA00022741"/>
    </source>
</evidence>
<dbReference type="EMBL" id="SJPV01000015">
    <property type="protein sequence ID" value="TWU31788.1"/>
    <property type="molecule type" value="Genomic_DNA"/>
</dbReference>
<dbReference type="PANTHER" id="PTHR43289:SF6">
    <property type="entry name" value="SERINE_THREONINE-PROTEIN KINASE NEKL-3"/>
    <property type="match status" value="1"/>
</dbReference>
<dbReference type="PROSITE" id="PS50011">
    <property type="entry name" value="PROTEIN_KINASE_DOM"/>
    <property type="match status" value="1"/>
</dbReference>
<dbReference type="OrthoDB" id="6111975at2"/>
<evidence type="ECO:0000256" key="1">
    <source>
        <dbReference type="ARBA" id="ARBA00022679"/>
    </source>
</evidence>
<dbReference type="Pfam" id="PF00069">
    <property type="entry name" value="Pkinase"/>
    <property type="match status" value="1"/>
</dbReference>
<dbReference type="PROSITE" id="PS00107">
    <property type="entry name" value="PROTEIN_KINASE_ATP"/>
    <property type="match status" value="1"/>
</dbReference>
<evidence type="ECO:0000313" key="9">
    <source>
        <dbReference type="Proteomes" id="UP000319143"/>
    </source>
</evidence>
<dbReference type="Gene3D" id="3.30.200.20">
    <property type="entry name" value="Phosphorylase Kinase, domain 1"/>
    <property type="match status" value="1"/>
</dbReference>
<reference evidence="8 9" key="1">
    <citation type="submission" date="2019-02" db="EMBL/GenBank/DDBJ databases">
        <title>Deep-cultivation of Planctomycetes and their phenomic and genomic characterization uncovers novel biology.</title>
        <authorList>
            <person name="Wiegand S."/>
            <person name="Jogler M."/>
            <person name="Boedeker C."/>
            <person name="Pinto D."/>
            <person name="Vollmers J."/>
            <person name="Rivas-Marin E."/>
            <person name="Kohn T."/>
            <person name="Peeters S.H."/>
            <person name="Heuer A."/>
            <person name="Rast P."/>
            <person name="Oberbeckmann S."/>
            <person name="Bunk B."/>
            <person name="Jeske O."/>
            <person name="Meyerdierks A."/>
            <person name="Storesund J.E."/>
            <person name="Kallscheuer N."/>
            <person name="Luecker S."/>
            <person name="Lage O.M."/>
            <person name="Pohl T."/>
            <person name="Merkel B.J."/>
            <person name="Hornburger P."/>
            <person name="Mueller R.-W."/>
            <person name="Bruemmer F."/>
            <person name="Labrenz M."/>
            <person name="Spormann A.M."/>
            <person name="Op Den Camp H."/>
            <person name="Overmann J."/>
            <person name="Amann R."/>
            <person name="Jetten M.S.M."/>
            <person name="Mascher T."/>
            <person name="Medema M.H."/>
            <person name="Devos D.P."/>
            <person name="Kaster A.-K."/>
            <person name="Ovreas L."/>
            <person name="Rohde M."/>
            <person name="Galperin M.Y."/>
            <person name="Jogler C."/>
        </authorList>
    </citation>
    <scope>NUCLEOTIDE SEQUENCE [LARGE SCALE GENOMIC DNA]</scope>
    <source>
        <strain evidence="8 9">Poly41</strain>
    </source>
</reference>
<keyword evidence="6" id="KW-1133">Transmembrane helix</keyword>
<dbReference type="GO" id="GO:0005524">
    <property type="term" value="F:ATP binding"/>
    <property type="evidence" value="ECO:0007669"/>
    <property type="project" value="UniProtKB-UniRule"/>
</dbReference>
<keyword evidence="3 8" id="KW-0418">Kinase</keyword>
<organism evidence="8 9">
    <name type="scientific">Novipirellula artificiosorum</name>
    <dbReference type="NCBI Taxonomy" id="2528016"/>
    <lineage>
        <taxon>Bacteria</taxon>
        <taxon>Pseudomonadati</taxon>
        <taxon>Planctomycetota</taxon>
        <taxon>Planctomycetia</taxon>
        <taxon>Pirellulales</taxon>
        <taxon>Pirellulaceae</taxon>
        <taxon>Novipirellula</taxon>
    </lineage>
</organism>
<dbReference type="InterPro" id="IPR011009">
    <property type="entry name" value="Kinase-like_dom_sf"/>
</dbReference>
<keyword evidence="6" id="KW-0472">Membrane</keyword>
<dbReference type="InterPro" id="IPR017441">
    <property type="entry name" value="Protein_kinase_ATP_BS"/>
</dbReference>
<protein>
    <submittedName>
        <fullName evidence="8">Serine/threonine-protein kinase PknB</fullName>
        <ecNumber evidence="8">2.7.11.1</ecNumber>
    </submittedName>
</protein>
<dbReference type="GO" id="GO:0004674">
    <property type="term" value="F:protein serine/threonine kinase activity"/>
    <property type="evidence" value="ECO:0007669"/>
    <property type="project" value="UniProtKB-EC"/>
</dbReference>
<proteinExistence type="predicted"/>